<name>A0ABS4DL73_9GAMM</name>
<evidence type="ECO:0000313" key="2">
    <source>
        <dbReference type="Proteomes" id="UP000823790"/>
    </source>
</evidence>
<evidence type="ECO:0008006" key="3">
    <source>
        <dbReference type="Google" id="ProtNLM"/>
    </source>
</evidence>
<organism evidence="1 2">
    <name type="scientific">Frateuria flava</name>
    <dbReference type="NCBI Taxonomy" id="2821489"/>
    <lineage>
        <taxon>Bacteria</taxon>
        <taxon>Pseudomonadati</taxon>
        <taxon>Pseudomonadota</taxon>
        <taxon>Gammaproteobacteria</taxon>
        <taxon>Lysobacterales</taxon>
        <taxon>Rhodanobacteraceae</taxon>
        <taxon>Frateuria</taxon>
    </lineage>
</organism>
<dbReference type="RefSeq" id="WP_209617268.1">
    <property type="nucleotide sequence ID" value="NZ_JAGJRS010000013.1"/>
</dbReference>
<comment type="caution">
    <text evidence="1">The sequence shown here is derived from an EMBL/GenBank/DDBJ whole genome shotgun (WGS) entry which is preliminary data.</text>
</comment>
<gene>
    <name evidence="1" type="ORF">J7I44_05825</name>
</gene>
<proteinExistence type="predicted"/>
<evidence type="ECO:0000313" key="1">
    <source>
        <dbReference type="EMBL" id="MBP1473808.1"/>
    </source>
</evidence>
<protein>
    <recommendedName>
        <fullName evidence="3">Sulfotransferase family protein</fullName>
    </recommendedName>
</protein>
<keyword evidence="2" id="KW-1185">Reference proteome</keyword>
<accession>A0ABS4DL73</accession>
<sequence>MELQKTGCTHIRKLLKEIVGGELIDKHNQAGAHLFTGDRFFLGSIRNPWDWYVSHWAYGCDGKGTVFYNVTTDGWRGRGRGWKKHPMQTLAEFLQSRPNRHADQWRRTYRDANDPGAFRQWLHMLHDPTYWPDIGEGYWKWPANRVAGLLTWRYMKLFTCREGGLGALKSIVTPEQLAAHESRHCFIDAFIRNERLESDLLDALARADIAVPPATVEEIRMRPKTNTSSKKHGAQFYYDAATEALIAEREKLIVEKFGYLAPGAGACDRRATAPV</sequence>
<dbReference type="EMBL" id="JAGJRS010000013">
    <property type="protein sequence ID" value="MBP1473808.1"/>
    <property type="molecule type" value="Genomic_DNA"/>
</dbReference>
<reference evidence="1 2" key="1">
    <citation type="submission" date="2021-04" db="EMBL/GenBank/DDBJ databases">
        <authorList>
            <person name="Huq M.A."/>
        </authorList>
    </citation>
    <scope>NUCLEOTIDE SEQUENCE [LARGE SCALE GENOMIC DNA]</scope>
    <source>
        <strain evidence="1 2">MAH-13</strain>
    </source>
</reference>
<dbReference type="Proteomes" id="UP000823790">
    <property type="component" value="Unassembled WGS sequence"/>
</dbReference>